<dbReference type="Proteomes" id="UP001159363">
    <property type="component" value="Chromosome 10"/>
</dbReference>
<feature type="compositionally biased region" description="Basic residues" evidence="1">
    <location>
        <begin position="242"/>
        <end position="253"/>
    </location>
</feature>
<proteinExistence type="predicted"/>
<reference evidence="3 4" key="1">
    <citation type="submission" date="2023-02" db="EMBL/GenBank/DDBJ databases">
        <title>LHISI_Scaffold_Assembly.</title>
        <authorList>
            <person name="Stuart O.P."/>
            <person name="Cleave R."/>
            <person name="Magrath M.J.L."/>
            <person name="Mikheyev A.S."/>
        </authorList>
    </citation>
    <scope>NUCLEOTIDE SEQUENCE [LARGE SCALE GENOMIC DNA]</scope>
    <source>
        <strain evidence="3">Daus_M_001</strain>
        <tissue evidence="3">Leg muscle</tissue>
    </source>
</reference>
<evidence type="ECO:0000313" key="3">
    <source>
        <dbReference type="EMBL" id="KAJ8873128.1"/>
    </source>
</evidence>
<evidence type="ECO:0000256" key="1">
    <source>
        <dbReference type="SAM" id="MobiDB-lite"/>
    </source>
</evidence>
<evidence type="ECO:0000256" key="2">
    <source>
        <dbReference type="SAM" id="Phobius"/>
    </source>
</evidence>
<feature type="region of interest" description="Disordered" evidence="1">
    <location>
        <begin position="237"/>
        <end position="258"/>
    </location>
</feature>
<protein>
    <submittedName>
        <fullName evidence="3">Uncharacterized protein</fullName>
    </submittedName>
</protein>
<evidence type="ECO:0000313" key="4">
    <source>
        <dbReference type="Proteomes" id="UP001159363"/>
    </source>
</evidence>
<name>A0ABQ9GM80_9NEOP</name>
<gene>
    <name evidence="3" type="ORF">PR048_026745</name>
</gene>
<dbReference type="EMBL" id="JARBHB010000011">
    <property type="protein sequence ID" value="KAJ8873128.1"/>
    <property type="molecule type" value="Genomic_DNA"/>
</dbReference>
<keyword evidence="2" id="KW-1133">Transmembrane helix</keyword>
<keyword evidence="4" id="KW-1185">Reference proteome</keyword>
<keyword evidence="2" id="KW-0812">Transmembrane</keyword>
<keyword evidence="2" id="KW-0472">Membrane</keyword>
<feature type="transmembrane region" description="Helical" evidence="2">
    <location>
        <begin position="192"/>
        <end position="223"/>
    </location>
</feature>
<sequence>MAECKPTFEHQSKLVFGGCTSATMVTNVYRCIRSLAQFQQGWDIKQLHTSPYCPCINLVEHLNTFIKGALTIYHHNKQRRWGEVIALLNALLETHRNMSGKNNKKNFPCNIKVGALVVYRRVTQRRKVYFISSKLASVYDGLYNFQASLTPVTVNLVDPTNYNVVRKALSVEVDICDGRRRAVVRLLEGRKIVWLALVAMVSMVVVTAASTLVMTAASFVAGLRRLQHLRLSSRLQAPAHASRQRQHQHKHHLDKTSPSSAQLLLHSIRGHYWDLAVCAVNMLAYHHGCLVSKRYEFLWHGMGAGFTRRTIPAFTAKNRHQTGLTRNRNRFLPNVNRSSETTANTECQSKWLTHQQTTHVDDLAVPYLSCRNVSAK</sequence>
<comment type="caution">
    <text evidence="3">The sequence shown here is derived from an EMBL/GenBank/DDBJ whole genome shotgun (WGS) entry which is preliminary data.</text>
</comment>
<organism evidence="3 4">
    <name type="scientific">Dryococelus australis</name>
    <dbReference type="NCBI Taxonomy" id="614101"/>
    <lineage>
        <taxon>Eukaryota</taxon>
        <taxon>Metazoa</taxon>
        <taxon>Ecdysozoa</taxon>
        <taxon>Arthropoda</taxon>
        <taxon>Hexapoda</taxon>
        <taxon>Insecta</taxon>
        <taxon>Pterygota</taxon>
        <taxon>Neoptera</taxon>
        <taxon>Polyneoptera</taxon>
        <taxon>Phasmatodea</taxon>
        <taxon>Verophasmatodea</taxon>
        <taxon>Anareolatae</taxon>
        <taxon>Phasmatidae</taxon>
        <taxon>Eurycanthinae</taxon>
        <taxon>Dryococelus</taxon>
    </lineage>
</organism>
<accession>A0ABQ9GM80</accession>